<evidence type="ECO:0000259" key="2">
    <source>
        <dbReference type="Pfam" id="PF01243"/>
    </source>
</evidence>
<dbReference type="EMBL" id="JAFCJH010000004">
    <property type="protein sequence ID" value="MBR0794872.1"/>
    <property type="molecule type" value="Genomic_DNA"/>
</dbReference>
<dbReference type="InterPro" id="IPR019967">
    <property type="entry name" value="F420-dep_enz_PPOX_Rv0121"/>
</dbReference>
<dbReference type="InterPro" id="IPR052019">
    <property type="entry name" value="F420H2_bilvrd_red/Heme_oxyg"/>
</dbReference>
<name>A0ABS5FDK2_9BRAD</name>
<dbReference type="InterPro" id="IPR011576">
    <property type="entry name" value="Pyridox_Oxase_N"/>
</dbReference>
<reference evidence="4" key="1">
    <citation type="journal article" date="2021" name="ISME J.">
        <title>Evolutionary origin and ecological implication of a unique nif island in free-living Bradyrhizobium lineages.</title>
        <authorList>
            <person name="Tao J."/>
        </authorList>
    </citation>
    <scope>NUCLEOTIDE SEQUENCE [LARGE SCALE GENOMIC DNA]</scope>
    <source>
        <strain evidence="4">SZCCT0434</strain>
    </source>
</reference>
<comment type="caution">
    <text evidence="3">The sequence shown here is derived from an EMBL/GenBank/DDBJ whole genome shotgun (WGS) entry which is preliminary data.</text>
</comment>
<gene>
    <name evidence="3" type="ORF">JQ615_05640</name>
</gene>
<accession>A0ABS5FDK2</accession>
<dbReference type="Proteomes" id="UP001315278">
    <property type="component" value="Unassembled WGS sequence"/>
</dbReference>
<feature type="domain" description="Pyridoxamine 5'-phosphate oxidase N-terminal" evidence="2">
    <location>
        <begin position="99"/>
        <end position="231"/>
    </location>
</feature>
<protein>
    <submittedName>
        <fullName evidence="3">TIGR03668 family PPOX class F420-dependent oxidoreductase</fullName>
    </submittedName>
</protein>
<dbReference type="PANTHER" id="PTHR35176:SF2">
    <property type="entry name" value="F420H(2)-DEPENDENT REDUCTASE RV1155"/>
    <property type="match status" value="1"/>
</dbReference>
<dbReference type="Pfam" id="PF01243">
    <property type="entry name" value="PNPOx_N"/>
    <property type="match status" value="1"/>
</dbReference>
<proteinExistence type="predicted"/>
<dbReference type="NCBIfam" id="TIGR03668">
    <property type="entry name" value="Rv0121_F420"/>
    <property type="match status" value="1"/>
</dbReference>
<dbReference type="SUPFAM" id="SSF50475">
    <property type="entry name" value="FMN-binding split barrel"/>
    <property type="match status" value="1"/>
</dbReference>
<dbReference type="Gene3D" id="2.30.110.10">
    <property type="entry name" value="Electron Transport, Fmn-binding Protein, Chain A"/>
    <property type="match status" value="1"/>
</dbReference>
<dbReference type="InterPro" id="IPR012349">
    <property type="entry name" value="Split_barrel_FMN-bd"/>
</dbReference>
<dbReference type="RefSeq" id="WP_212491940.1">
    <property type="nucleotide sequence ID" value="NZ_JAFCJH010000004.1"/>
</dbReference>
<evidence type="ECO:0000313" key="3">
    <source>
        <dbReference type="EMBL" id="MBR0794872.1"/>
    </source>
</evidence>
<sequence length="247" mass="27827">MEFKADFKLGQALNSREPYNTSARPPCRLYPLKPDIAGRPRHVGFGQFRTHAPQQIVLFAVSSPRLGTNTDSRVAKASQAVQYRRDLKSLPGGRHVLSDHERRFLLTQRVGHLATADSRAVPHVVPVCFAILQGNLYFTIDEKPKRVAGPALKRVRNIERNPMVAIVVDRYDEDWTRLGWVMLRGRAEILRAGTEHDRAQELLRSRYRQLAAMQIAEQIVIAVRLEGVTSWGNLSEGADEADDDGQV</sequence>
<dbReference type="PANTHER" id="PTHR35176">
    <property type="entry name" value="HEME OXYGENASE HI_0854-RELATED"/>
    <property type="match status" value="1"/>
</dbReference>
<keyword evidence="1" id="KW-0560">Oxidoreductase</keyword>
<evidence type="ECO:0000313" key="4">
    <source>
        <dbReference type="Proteomes" id="UP001315278"/>
    </source>
</evidence>
<organism evidence="3 4">
    <name type="scientific">Bradyrhizobium jicamae</name>
    <dbReference type="NCBI Taxonomy" id="280332"/>
    <lineage>
        <taxon>Bacteria</taxon>
        <taxon>Pseudomonadati</taxon>
        <taxon>Pseudomonadota</taxon>
        <taxon>Alphaproteobacteria</taxon>
        <taxon>Hyphomicrobiales</taxon>
        <taxon>Nitrobacteraceae</taxon>
        <taxon>Bradyrhizobium</taxon>
    </lineage>
</organism>
<evidence type="ECO:0000256" key="1">
    <source>
        <dbReference type="ARBA" id="ARBA00023002"/>
    </source>
</evidence>
<keyword evidence="4" id="KW-1185">Reference proteome</keyword>